<dbReference type="EC" id="2.7.7.65" evidence="1"/>
<dbReference type="InterPro" id="IPR029787">
    <property type="entry name" value="Nucleotide_cyclase"/>
</dbReference>
<dbReference type="SUPFAM" id="SSF55073">
    <property type="entry name" value="Nucleotide cyclase"/>
    <property type="match status" value="1"/>
</dbReference>
<comment type="catalytic activity">
    <reaction evidence="2">
        <text>2 GTP = 3',3'-c-di-GMP + 2 diphosphate</text>
        <dbReference type="Rhea" id="RHEA:24898"/>
        <dbReference type="ChEBI" id="CHEBI:33019"/>
        <dbReference type="ChEBI" id="CHEBI:37565"/>
        <dbReference type="ChEBI" id="CHEBI:58805"/>
        <dbReference type="EC" id="2.7.7.65"/>
    </reaction>
</comment>
<evidence type="ECO:0000313" key="5">
    <source>
        <dbReference type="EMBL" id="MDR6510643.1"/>
    </source>
</evidence>
<keyword evidence="3" id="KW-0812">Transmembrane</keyword>
<dbReference type="CDD" id="cd01949">
    <property type="entry name" value="GGDEF"/>
    <property type="match status" value="1"/>
</dbReference>
<feature type="transmembrane region" description="Helical" evidence="3">
    <location>
        <begin position="60"/>
        <end position="77"/>
    </location>
</feature>
<sequence>MDDRFAFILPVMQVAFGIAAVLAGRWRVSSAGWWAGGFLASAAGFAMPALTFLMPEGGRAVLASGLFAAAFLCFGQAMGEHFGLRRSHISLRLGIAALSVMASAWGVMSDSLRLHLAASDAGCALLMAVPLLAARGRTRRSGDRALIVVSWVVVADAGLRAAAIRWLASGGLGEFATSPYAFVYQITGSLIGVAFAMAALASVMIGVLMRYRDWAICDPLTGLLNRRGFDEALAGRSAHEKSHAAVIACDIDHFKAVNDQFGHHRGDEVIALLANAIDAHLPARAFAARFGGEEFVIYLPQGALALAGGLAGTGAVGTAADLAETVRRDFAQRVQRLLGRDFAVTASFGISAMSPGEVMLDAALRRADQALYQAKSAGRNCCVVKPALAGQPALHLPRHGSSATLHA</sequence>
<keyword evidence="6" id="KW-1185">Reference proteome</keyword>
<comment type="caution">
    <text evidence="5">The sequence shown here is derived from an EMBL/GenBank/DDBJ whole genome shotgun (WGS) entry which is preliminary data.</text>
</comment>
<dbReference type="PANTHER" id="PTHR45138:SF9">
    <property type="entry name" value="DIGUANYLATE CYCLASE DGCM-RELATED"/>
    <property type="match status" value="1"/>
</dbReference>
<dbReference type="Proteomes" id="UP001184150">
    <property type="component" value="Unassembled WGS sequence"/>
</dbReference>
<dbReference type="PANTHER" id="PTHR45138">
    <property type="entry name" value="REGULATORY COMPONENTS OF SENSORY TRANSDUCTION SYSTEM"/>
    <property type="match status" value="1"/>
</dbReference>
<name>A0ABU1MKH2_9SPHN</name>
<keyword evidence="3" id="KW-0472">Membrane</keyword>
<evidence type="ECO:0000313" key="6">
    <source>
        <dbReference type="Proteomes" id="UP001184150"/>
    </source>
</evidence>
<feature type="transmembrane region" description="Helical" evidence="3">
    <location>
        <begin position="6"/>
        <end position="24"/>
    </location>
</feature>
<feature type="transmembrane region" description="Helical" evidence="3">
    <location>
        <begin position="114"/>
        <end position="133"/>
    </location>
</feature>
<dbReference type="InterPro" id="IPR050469">
    <property type="entry name" value="Diguanylate_Cyclase"/>
</dbReference>
<gene>
    <name evidence="5" type="ORF">J2792_001509</name>
</gene>
<dbReference type="RefSeq" id="WP_309804803.1">
    <property type="nucleotide sequence ID" value="NZ_JAVDRD010000003.1"/>
</dbReference>
<dbReference type="NCBIfam" id="TIGR00254">
    <property type="entry name" value="GGDEF"/>
    <property type="match status" value="1"/>
</dbReference>
<feature type="domain" description="GGDEF" evidence="4">
    <location>
        <begin position="242"/>
        <end position="387"/>
    </location>
</feature>
<dbReference type="InterPro" id="IPR043128">
    <property type="entry name" value="Rev_trsase/Diguanyl_cyclase"/>
</dbReference>
<evidence type="ECO:0000259" key="4">
    <source>
        <dbReference type="PROSITE" id="PS50887"/>
    </source>
</evidence>
<feature type="transmembrane region" description="Helical" evidence="3">
    <location>
        <begin position="145"/>
        <end position="168"/>
    </location>
</feature>
<feature type="transmembrane region" description="Helical" evidence="3">
    <location>
        <begin position="31"/>
        <end position="54"/>
    </location>
</feature>
<evidence type="ECO:0000256" key="2">
    <source>
        <dbReference type="ARBA" id="ARBA00034247"/>
    </source>
</evidence>
<dbReference type="PROSITE" id="PS50887">
    <property type="entry name" value="GGDEF"/>
    <property type="match status" value="1"/>
</dbReference>
<keyword evidence="3" id="KW-1133">Transmembrane helix</keyword>
<evidence type="ECO:0000256" key="3">
    <source>
        <dbReference type="SAM" id="Phobius"/>
    </source>
</evidence>
<accession>A0ABU1MKH2</accession>
<feature type="transmembrane region" description="Helical" evidence="3">
    <location>
        <begin position="89"/>
        <end position="108"/>
    </location>
</feature>
<organism evidence="5 6">
    <name type="scientific">Novosphingobium capsulatum</name>
    <dbReference type="NCBI Taxonomy" id="13688"/>
    <lineage>
        <taxon>Bacteria</taxon>
        <taxon>Pseudomonadati</taxon>
        <taxon>Pseudomonadota</taxon>
        <taxon>Alphaproteobacteria</taxon>
        <taxon>Sphingomonadales</taxon>
        <taxon>Sphingomonadaceae</taxon>
        <taxon>Novosphingobium</taxon>
    </lineage>
</organism>
<dbReference type="EMBL" id="JAVDRD010000003">
    <property type="protein sequence ID" value="MDR6510643.1"/>
    <property type="molecule type" value="Genomic_DNA"/>
</dbReference>
<evidence type="ECO:0000256" key="1">
    <source>
        <dbReference type="ARBA" id="ARBA00012528"/>
    </source>
</evidence>
<proteinExistence type="predicted"/>
<reference evidence="5 6" key="1">
    <citation type="submission" date="2023-07" db="EMBL/GenBank/DDBJ databases">
        <title>Sorghum-associated microbial communities from plants grown in Nebraska, USA.</title>
        <authorList>
            <person name="Schachtman D."/>
        </authorList>
    </citation>
    <scope>NUCLEOTIDE SEQUENCE [LARGE SCALE GENOMIC DNA]</scope>
    <source>
        <strain evidence="5 6">DS1027</strain>
    </source>
</reference>
<feature type="transmembrane region" description="Helical" evidence="3">
    <location>
        <begin position="180"/>
        <end position="208"/>
    </location>
</feature>
<protein>
    <recommendedName>
        <fullName evidence="1">diguanylate cyclase</fullName>
        <ecNumber evidence="1">2.7.7.65</ecNumber>
    </recommendedName>
</protein>
<dbReference type="Pfam" id="PF00990">
    <property type="entry name" value="GGDEF"/>
    <property type="match status" value="1"/>
</dbReference>
<dbReference type="InterPro" id="IPR000160">
    <property type="entry name" value="GGDEF_dom"/>
</dbReference>
<dbReference type="Gene3D" id="3.30.70.270">
    <property type="match status" value="1"/>
</dbReference>
<dbReference type="SMART" id="SM00267">
    <property type="entry name" value="GGDEF"/>
    <property type="match status" value="1"/>
</dbReference>